<feature type="transmembrane region" description="Helical" evidence="1">
    <location>
        <begin position="127"/>
        <end position="145"/>
    </location>
</feature>
<dbReference type="Proteomes" id="UP000007838">
    <property type="component" value="Chromosome"/>
</dbReference>
<keyword evidence="1" id="KW-0812">Transmembrane</keyword>
<feature type="domain" description="Fatty acid desaturase" evidence="2">
    <location>
        <begin position="99"/>
        <end position="333"/>
    </location>
</feature>
<dbReference type="eggNOG" id="COG3239">
    <property type="taxonomic scope" value="Bacteria"/>
</dbReference>
<keyword evidence="1" id="KW-1133">Transmembrane helix</keyword>
<keyword evidence="1" id="KW-0472">Membrane</keyword>
<dbReference type="EMBL" id="CP002886">
    <property type="protein sequence ID" value="AEW74135.1"/>
    <property type="molecule type" value="Genomic_DNA"/>
</dbReference>
<dbReference type="HOGENOM" id="CLU_053288_0_0_6"/>
<gene>
    <name evidence="3" type="ORF">EcWSU1_02703</name>
</gene>
<reference evidence="3 4" key="1">
    <citation type="journal article" date="2011" name="Stand. Genomic Sci.">
        <title>Complete genome of the onion pathogen Enterobacter cloacae EcWSU1.</title>
        <authorList>
            <person name="Humann J.L."/>
            <person name="Wildung M."/>
            <person name="Cheng C.H."/>
            <person name="Lee T."/>
            <person name="Stewart J.E."/>
            <person name="Drew J.C."/>
            <person name="Triplett E.W."/>
            <person name="Main D."/>
            <person name="Schroeder B.K."/>
        </authorList>
    </citation>
    <scope>NUCLEOTIDE SEQUENCE [LARGE SCALE GENOMIC DNA]</scope>
    <source>
        <strain evidence="3 4">EcWSU1</strain>
    </source>
</reference>
<name>G8LG43_9ENTR</name>
<feature type="transmembrane region" description="Helical" evidence="1">
    <location>
        <begin position="250"/>
        <end position="267"/>
    </location>
</feature>
<dbReference type="InterPro" id="IPR005804">
    <property type="entry name" value="FA_desaturase_dom"/>
</dbReference>
<dbReference type="AlphaFoldDB" id="G8LG43"/>
<accession>G8LG43</accession>
<dbReference type="KEGG" id="eec:EcWSU1_02703"/>
<protein>
    <submittedName>
        <fullName evidence="3">Fatty Acid Desaturase</fullName>
    </submittedName>
</protein>
<evidence type="ECO:0000259" key="2">
    <source>
        <dbReference type="Pfam" id="PF00487"/>
    </source>
</evidence>
<evidence type="ECO:0000256" key="1">
    <source>
        <dbReference type="SAM" id="Phobius"/>
    </source>
</evidence>
<feature type="transmembrane region" description="Helical" evidence="1">
    <location>
        <begin position="225"/>
        <end position="244"/>
    </location>
</feature>
<dbReference type="Pfam" id="PF00487">
    <property type="entry name" value="FA_desaturase"/>
    <property type="match status" value="1"/>
</dbReference>
<sequence length="366" mass="42471">MRTRGRSRAARVSGKAKRYKFFVISDVFPDRQGILSGETASEGMGKRSSLYLHPQQRDQIHHLASGFLWRSELPTWIVIITLYSGWFATLAYWKTLGLLPATLLLIGFTTWYMSLQHELIHGHPTRFAWLNALFGTLPLAVWYPYGLYRDSHLAHHRHDSLTIPVDDPESYYFTEESWARFSPWHKRVIHARNTFCGRLLLAPLLDILQTLASAVTAFRHLHLRAMAMWLVHASLLAALFAWMMHNGFSPVWFVLAVSYPALALTKVRSFYEHRAADDPLARSVINEAGLFWRVLFLNLNYHSVHHDLPGVPWYGLKSVYLQNRAAYQKRNHGFLVRGYSEWMRQFWRRAVNVTAHPGRQHEGSHE</sequence>
<evidence type="ECO:0000313" key="3">
    <source>
        <dbReference type="EMBL" id="AEW74135.1"/>
    </source>
</evidence>
<organism evidence="3 4">
    <name type="scientific">Enterobacter ludwigii</name>
    <dbReference type="NCBI Taxonomy" id="299767"/>
    <lineage>
        <taxon>Bacteria</taxon>
        <taxon>Pseudomonadati</taxon>
        <taxon>Pseudomonadota</taxon>
        <taxon>Gammaproteobacteria</taxon>
        <taxon>Enterobacterales</taxon>
        <taxon>Enterobacteriaceae</taxon>
        <taxon>Enterobacter</taxon>
        <taxon>Enterobacter cloacae complex</taxon>
    </lineage>
</organism>
<evidence type="ECO:0000313" key="4">
    <source>
        <dbReference type="Proteomes" id="UP000007838"/>
    </source>
</evidence>
<proteinExistence type="predicted"/>
<dbReference type="GO" id="GO:0006629">
    <property type="term" value="P:lipid metabolic process"/>
    <property type="evidence" value="ECO:0007669"/>
    <property type="project" value="InterPro"/>
</dbReference>
<feature type="transmembrane region" description="Helical" evidence="1">
    <location>
        <begin position="98"/>
        <end position="115"/>
    </location>
</feature>